<name>A0A813KNB8_POLGL</name>
<reference evidence="3" key="1">
    <citation type="submission" date="2021-02" db="EMBL/GenBank/DDBJ databases">
        <authorList>
            <person name="Dougan E. K."/>
            <person name="Rhodes N."/>
            <person name="Thang M."/>
            <person name="Chan C."/>
        </authorList>
    </citation>
    <scope>NUCLEOTIDE SEQUENCE</scope>
</reference>
<protein>
    <submittedName>
        <fullName evidence="3">Uncharacterized protein</fullName>
    </submittedName>
</protein>
<dbReference type="EMBL" id="CAJNNW010031424">
    <property type="protein sequence ID" value="CAE8707502.1"/>
    <property type="molecule type" value="Genomic_DNA"/>
</dbReference>
<evidence type="ECO:0000313" key="2">
    <source>
        <dbReference type="EMBL" id="CAE8585302.1"/>
    </source>
</evidence>
<feature type="compositionally biased region" description="Low complexity" evidence="1">
    <location>
        <begin position="154"/>
        <end position="172"/>
    </location>
</feature>
<dbReference type="AlphaFoldDB" id="A0A813KNB8"/>
<dbReference type="Proteomes" id="UP000654075">
    <property type="component" value="Unassembled WGS sequence"/>
</dbReference>
<accession>A0A813KNB8</accession>
<dbReference type="Proteomes" id="UP000626109">
    <property type="component" value="Unassembled WGS sequence"/>
</dbReference>
<gene>
    <name evidence="2" type="ORF">PGLA1383_LOCUS4209</name>
    <name evidence="3" type="ORF">PGLA2088_LOCUS34575</name>
</gene>
<feature type="region of interest" description="Disordered" evidence="1">
    <location>
        <begin position="146"/>
        <end position="212"/>
    </location>
</feature>
<evidence type="ECO:0000313" key="3">
    <source>
        <dbReference type="EMBL" id="CAE8707502.1"/>
    </source>
</evidence>
<keyword evidence="5" id="KW-1185">Reference proteome</keyword>
<dbReference type="EMBL" id="CAJNNV010001547">
    <property type="protein sequence ID" value="CAE8585302.1"/>
    <property type="molecule type" value="Genomic_DNA"/>
</dbReference>
<sequence>MAGAWRVNIKSLSHLQRASWRPGDGLRKVKHSLISDGADADFRNLVVEIKFLSSYHLCPSVFKAARTRAFHVPENGNEKLVLNEVLFIPEPRRGEGVVVSIIKLHKHQSDALLGEAVVYHSTGHQTLDLTRKDAFAGQISLSVTSGLPSRPDAHSAPSPSQQQQQQHHQQQQPPHPALPPTLLLAPTSATGLHSKFKAGPGTSKGPAASTSSSKFNGCLSFLQRAATICSSN</sequence>
<feature type="compositionally biased region" description="Low complexity" evidence="1">
    <location>
        <begin position="180"/>
        <end position="190"/>
    </location>
</feature>
<comment type="caution">
    <text evidence="3">The sequence shown here is derived from an EMBL/GenBank/DDBJ whole genome shotgun (WGS) entry which is preliminary data.</text>
</comment>
<proteinExistence type="predicted"/>
<organism evidence="3 4">
    <name type="scientific">Polarella glacialis</name>
    <name type="common">Dinoflagellate</name>
    <dbReference type="NCBI Taxonomy" id="89957"/>
    <lineage>
        <taxon>Eukaryota</taxon>
        <taxon>Sar</taxon>
        <taxon>Alveolata</taxon>
        <taxon>Dinophyceae</taxon>
        <taxon>Suessiales</taxon>
        <taxon>Suessiaceae</taxon>
        <taxon>Polarella</taxon>
    </lineage>
</organism>
<evidence type="ECO:0000256" key="1">
    <source>
        <dbReference type="SAM" id="MobiDB-lite"/>
    </source>
</evidence>
<evidence type="ECO:0000313" key="5">
    <source>
        <dbReference type="Proteomes" id="UP000654075"/>
    </source>
</evidence>
<evidence type="ECO:0000313" key="4">
    <source>
        <dbReference type="Proteomes" id="UP000626109"/>
    </source>
</evidence>